<comment type="subcellular location">
    <subcellularLocation>
        <location evidence="1">Endoplasmic reticulum membrane</location>
        <topology evidence="1">Peripheral membrane protein</topology>
    </subcellularLocation>
    <subcellularLocation>
        <location evidence="2">Preautophagosomal structure membrane</location>
        <topology evidence="2">Peripheral membrane protein</topology>
    </subcellularLocation>
</comment>
<feature type="compositionally biased region" description="Low complexity" evidence="13">
    <location>
        <begin position="1383"/>
        <end position="1397"/>
    </location>
</feature>
<dbReference type="GO" id="GO:0034727">
    <property type="term" value="P:piecemeal microautophagy of the nucleus"/>
    <property type="evidence" value="ECO:0000318"/>
    <property type="project" value="GO_Central"/>
</dbReference>
<evidence type="ECO:0000256" key="2">
    <source>
        <dbReference type="ARBA" id="ARBA00004623"/>
    </source>
</evidence>
<feature type="compositionally biased region" description="Acidic residues" evidence="13">
    <location>
        <begin position="807"/>
        <end position="818"/>
    </location>
</feature>
<dbReference type="eggNOG" id="KOG2993">
    <property type="taxonomic scope" value="Eukaryota"/>
</dbReference>
<keyword evidence="5" id="KW-0813">Transport</keyword>
<dbReference type="RefSeq" id="XP_003292533.1">
    <property type="nucleotide sequence ID" value="XM_003292485.1"/>
</dbReference>
<dbReference type="GO" id="GO:0061908">
    <property type="term" value="C:phagophore"/>
    <property type="evidence" value="ECO:0000318"/>
    <property type="project" value="GO_Central"/>
</dbReference>
<feature type="region of interest" description="Disordered" evidence="13">
    <location>
        <begin position="1768"/>
        <end position="1868"/>
    </location>
</feature>
<evidence type="ECO:0000256" key="6">
    <source>
        <dbReference type="ARBA" id="ARBA00022824"/>
    </source>
</evidence>
<evidence type="ECO:0000256" key="13">
    <source>
        <dbReference type="SAM" id="MobiDB-lite"/>
    </source>
</evidence>
<feature type="compositionally biased region" description="Polar residues" evidence="13">
    <location>
        <begin position="2028"/>
        <end position="2041"/>
    </location>
</feature>
<feature type="region of interest" description="Disordered" evidence="13">
    <location>
        <begin position="595"/>
        <end position="635"/>
    </location>
</feature>
<feature type="coiled-coil region" evidence="12">
    <location>
        <begin position="552"/>
        <end position="590"/>
    </location>
</feature>
<evidence type="ECO:0000256" key="3">
    <source>
        <dbReference type="ARBA" id="ARBA00009714"/>
    </source>
</evidence>
<feature type="compositionally biased region" description="Low complexity" evidence="13">
    <location>
        <begin position="1544"/>
        <end position="1554"/>
    </location>
</feature>
<evidence type="ECO:0000256" key="9">
    <source>
        <dbReference type="ARBA" id="ARBA00023136"/>
    </source>
</evidence>
<feature type="compositionally biased region" description="Basic and acidic residues" evidence="13">
    <location>
        <begin position="1857"/>
        <end position="1868"/>
    </location>
</feature>
<feature type="compositionally biased region" description="Polar residues" evidence="13">
    <location>
        <begin position="1534"/>
        <end position="1543"/>
    </location>
</feature>
<dbReference type="GO" id="GO:0034045">
    <property type="term" value="C:phagophore assembly site membrane"/>
    <property type="evidence" value="ECO:0007669"/>
    <property type="project" value="UniProtKB-SubCell"/>
</dbReference>
<dbReference type="GO" id="GO:0000407">
    <property type="term" value="C:phagophore assembly site"/>
    <property type="evidence" value="ECO:0000318"/>
    <property type="project" value="GO_Central"/>
</dbReference>
<comment type="similarity">
    <text evidence="3">Belongs to the ATG2 family.</text>
</comment>
<evidence type="ECO:0000256" key="1">
    <source>
        <dbReference type="ARBA" id="ARBA00004406"/>
    </source>
</evidence>
<feature type="compositionally biased region" description="Polar residues" evidence="13">
    <location>
        <begin position="1768"/>
        <end position="1791"/>
    </location>
</feature>
<keyword evidence="6" id="KW-0256">Endoplasmic reticulum</keyword>
<feature type="region of interest" description="Disordered" evidence="13">
    <location>
        <begin position="1466"/>
        <end position="1485"/>
    </location>
</feature>
<feature type="compositionally biased region" description="Low complexity" evidence="13">
    <location>
        <begin position="1792"/>
        <end position="1838"/>
    </location>
</feature>
<evidence type="ECO:0000313" key="15">
    <source>
        <dbReference type="Proteomes" id="UP000001064"/>
    </source>
</evidence>
<feature type="region of interest" description="Disordered" evidence="13">
    <location>
        <begin position="119"/>
        <end position="145"/>
    </location>
</feature>
<keyword evidence="8" id="KW-0445">Lipid transport</keyword>
<dbReference type="PANTHER" id="PTHR13190:SF1">
    <property type="entry name" value="AUTOPHAGY-RELATED 2, ISOFORM A"/>
    <property type="match status" value="1"/>
</dbReference>
<dbReference type="InParanoid" id="F0ZYN9"/>
<dbReference type="GO" id="GO:0043495">
    <property type="term" value="F:protein-membrane adaptor activity"/>
    <property type="evidence" value="ECO:0000318"/>
    <property type="project" value="GO_Central"/>
</dbReference>
<feature type="region of interest" description="Disordered" evidence="13">
    <location>
        <begin position="931"/>
        <end position="954"/>
    </location>
</feature>
<proteinExistence type="inferred from homology"/>
<feature type="compositionally biased region" description="Polar residues" evidence="13">
    <location>
        <begin position="1196"/>
        <end position="1207"/>
    </location>
</feature>
<name>F0ZYN9_DICPU</name>
<dbReference type="PANTHER" id="PTHR13190">
    <property type="entry name" value="AUTOPHAGY-RELATED 2, ISOFORM A"/>
    <property type="match status" value="1"/>
</dbReference>
<dbReference type="GO" id="GO:0061709">
    <property type="term" value="P:reticulophagy"/>
    <property type="evidence" value="ECO:0000318"/>
    <property type="project" value="GO_Central"/>
</dbReference>
<feature type="compositionally biased region" description="Low complexity" evidence="13">
    <location>
        <begin position="1408"/>
        <end position="1421"/>
    </location>
</feature>
<comment type="catalytic activity">
    <reaction evidence="11">
        <text>a 1,2-diacyl-sn-glycero-3-phosphoethanolamine(in) = a 1,2-diacyl-sn-glycero-3-phosphoethanolamine(out)</text>
        <dbReference type="Rhea" id="RHEA:38895"/>
        <dbReference type="ChEBI" id="CHEBI:64612"/>
    </reaction>
</comment>
<dbReference type="KEGG" id="dpp:DICPUDRAFT_89864"/>
<evidence type="ECO:0000256" key="12">
    <source>
        <dbReference type="SAM" id="Coils"/>
    </source>
</evidence>
<keyword evidence="15" id="KW-1185">Reference proteome</keyword>
<dbReference type="InterPro" id="IPR026849">
    <property type="entry name" value="ATG2"/>
</dbReference>
<dbReference type="GO" id="GO:0005789">
    <property type="term" value="C:endoplasmic reticulum membrane"/>
    <property type="evidence" value="ECO:0007669"/>
    <property type="project" value="UniProtKB-SubCell"/>
</dbReference>
<feature type="region of interest" description="Disordered" evidence="13">
    <location>
        <begin position="284"/>
        <end position="303"/>
    </location>
</feature>
<feature type="compositionally biased region" description="Low complexity" evidence="13">
    <location>
        <begin position="600"/>
        <end position="615"/>
    </location>
</feature>
<feature type="region of interest" description="Disordered" evidence="13">
    <location>
        <begin position="2028"/>
        <end position="2065"/>
    </location>
</feature>
<dbReference type="GO" id="GO:0000422">
    <property type="term" value="P:autophagy of mitochondrion"/>
    <property type="evidence" value="ECO:0000318"/>
    <property type="project" value="GO_Central"/>
</dbReference>
<evidence type="ECO:0000256" key="4">
    <source>
        <dbReference type="ARBA" id="ARBA00018070"/>
    </source>
</evidence>
<feature type="region of interest" description="Disordered" evidence="13">
    <location>
        <begin position="2075"/>
        <end position="2094"/>
    </location>
</feature>
<feature type="compositionally biased region" description="Polar residues" evidence="13">
    <location>
        <begin position="789"/>
        <end position="798"/>
    </location>
</feature>
<keyword evidence="7" id="KW-0072">Autophagy</keyword>
<reference evidence="15" key="1">
    <citation type="journal article" date="2011" name="Genome Biol.">
        <title>Comparative genomics of the social amoebae Dictyostelium discoideum and Dictyostelium purpureum.</title>
        <authorList>
            <consortium name="US DOE Joint Genome Institute (JGI-PGF)"/>
            <person name="Sucgang R."/>
            <person name="Kuo A."/>
            <person name="Tian X."/>
            <person name="Salerno W."/>
            <person name="Parikh A."/>
            <person name="Feasley C.L."/>
            <person name="Dalin E."/>
            <person name="Tu H."/>
            <person name="Huang E."/>
            <person name="Barry K."/>
            <person name="Lindquist E."/>
            <person name="Shapiro H."/>
            <person name="Bruce D."/>
            <person name="Schmutz J."/>
            <person name="Salamov A."/>
            <person name="Fey P."/>
            <person name="Gaudet P."/>
            <person name="Anjard C."/>
            <person name="Babu M.M."/>
            <person name="Basu S."/>
            <person name="Bushmanova Y."/>
            <person name="van der Wel H."/>
            <person name="Katoh-Kurasawa M."/>
            <person name="Dinh C."/>
            <person name="Coutinho P.M."/>
            <person name="Saito T."/>
            <person name="Elias M."/>
            <person name="Schaap P."/>
            <person name="Kay R.R."/>
            <person name="Henrissat B."/>
            <person name="Eichinger L."/>
            <person name="Rivero F."/>
            <person name="Putnam N.H."/>
            <person name="West C.M."/>
            <person name="Loomis W.F."/>
            <person name="Chisholm R.L."/>
            <person name="Shaulsky G."/>
            <person name="Strassmann J.E."/>
            <person name="Queller D.C."/>
            <person name="Kuspa A."/>
            <person name="Grigoriev I.V."/>
        </authorList>
    </citation>
    <scope>NUCLEOTIDE SEQUENCE [LARGE SCALE GENOMIC DNA]</scope>
    <source>
        <strain evidence="15">QSDP1</strain>
    </source>
</reference>
<feature type="compositionally biased region" description="Acidic residues" evidence="13">
    <location>
        <begin position="620"/>
        <end position="635"/>
    </location>
</feature>
<gene>
    <name evidence="14" type="ORF">DICPUDRAFT_89864</name>
</gene>
<dbReference type="GeneID" id="10508421"/>
<sequence>MWTTRAAKFLFKKICGEYFMYELEKDQFKIAFKKGTINLNNLELNIRKINKDLQEFSPLMLASGYIGNLTTMIPYYSILDTPSEFNISNLELTFVSRIDYTNFVLEKLKQLRYLDHLNNNNSNNNNKSNENSDNNEPISDIYSDEDEEIDKIETKTQFGMEGLEALTEILKKLIDKVSAKIEKCTITIVQYDTKRNKTITIILSIDSIEYKAQQNDIVPPPPSSTPQQQQQERLDYFLKSIVVNNISVLINDQFTGNIMSEEKFYNTSIFNIIPKSNFNIIFSNKSPQSSPNTNNNNNNNNINDNDIISLKIKKSEKSVNEIPLFLIDCFFKNWTLALSPQHLTIIEGFISTLTKSKSKNSNLEKNEEIDGEKKELPTEVINANSNLFILRLKWQSFKLFLHNDINSHNFNDFILHQYPQRNYMAVKLSDFNIIIKQNRAMVKRIDLSILKLQVSNNTFISDLNKSSGGINNENINLEQHNRALQTSVYDFICNTVIDKSTMILDIYIKDELNLILDPFLIIFLKSFFKEKEKIVKKIKEEEQTHQKYLSLLEKQSIRKNLLKKQQQLLEEQLQKQKQRQQQLLQQQQQQTYGFYYPEFNNNNNNNSNDTNNTDNGTFYEYEESESESESDEDDDLEIIPKVEESSSIQISLSCSTIRFRIKFPTFDENYFKDCSQLNNNNLKLMILELQKNLKLLSSQIDINFNQCKITSNIINDIPDVKWFIDFDSSSLNLYKYSNNINQSPNQNIIIINTKNDSDLSNPVPIEITIRGIEEISPLKLEPDVDNQDSDSNMGSAPQFNYVGQDIDSTDYDEDDYDDITQKKEQPPGSSSPNFSHFNPFSKSEKHKGPFSKFVSTSEGTFDSWLDEAEQEEINLFRHTSIESSKYVVNLIIPFLKLKLTKSQYLNIIQLSESYSTLFKYLETSTNGSASINSTPINNNSNSSTPMYTPNSSLPGTPNQPKIGQNHLYNINSDIPHLLPRSPKTKGYSNNSSIYNNSINHSPTLDLEGDTYSLFSLMVVINSGSFIIQEDLPKNPFSTVKNNSSGNLNKSTSTTALSIPPQYQYELAFEKFEIFYVSQYYGKDISFVSSIVNSFEFTELNLSQKDSKPIQIFSKTMAQRNLTEQILSITISINNDTTGFLDSNIQGNIYSIIFKGVTIHHRLNTIWFSRVSDFFSPKPNNNDKSNNRDEKEEEPNDNSTNVSGQEKSPSSRFFINFVDTSISYTPSEKLSSAAVLFFSDVKLKIPESGVFSVVSQNSYIYVLDNVQFLNQNYKSNARSSILNHWKLLGFVPVVHLDYIEFDIINKPNQYPSLIFDYNHNLLSINACSDSFFTINQLINNFLGLDLPIAEVADLIITQGIGPDLKENIDILINEDTFKQPIEKQQQQQQQNQQQQPPQQTNPLNISQNSSYSPAVLSSSPSPTVPGAINFEFEEISDDRLSGQNDFSDDDGSSSVYEYYSPLDMMSSNSKFSETESNSSETINDIPDTLSQASFSNLPIMGSIMIEDYDHDKIDTYPPSSTTQMYPHRDFYNDTDPPSNESTQIHPQPQSQQQHSNDGTVTWMDQSSKTIEPVENYITNPDEDPSEDCSLPHQYPKSSSRVTFRKMNISIKIFKGSDWERDNESPSLIPSPPTNNSTSNKSDDTKSGRDQNFYVEFLFSNCSIRIDKFDENELYAKRMSIHIADVTIMDHIPTSVWNKFLCSDTNVTRYSQSPMIKILLETVRPDLSRPLLQENRLKVLILPIRFNVDQDTVSFIVQFLSYKPRTSSNIESPKITSLGSSGSNISPTSLSGAGTTSPLSSSQTLSNGSNTLISSGSSCTTSTNSSLNSSNNTQTSNTSTPVAAHKKTTSNTQTISRSIPEEKAHTTDKESQEITYFQSVEILPIRLKVDYKPKKVDYHSLTSGNYAELLNLLPLEGAIFNLSRLKLNGVGGWSALFNQIGKIWVPYIIQTQLLGYVSGVRGLNSLVHIGEGLANLIILPYEQYKKDGNILKGIKRGTTTFLKNLTVETLSMGAKVAVGTQGLLETADNVLSSPKQSHNTRFTSSGGNHHNHGHHKIKSSHHHQQLSPASIQSLNNHIQQHSHHHGYASKFSDQPNDTREGIQHAYESVSRELKSAAHTIIAIPMKEYHKKGTKGYVKSIVQAVPIAIIRPMIGITEGVSKTLLGVRNQIDPLKKMEMDNKYKQKSIKK</sequence>
<dbReference type="OMA" id="IRPMIGI"/>
<dbReference type="Pfam" id="PF13329">
    <property type="entry name" value="ATG2_CAD"/>
    <property type="match status" value="1"/>
</dbReference>
<dbReference type="GO" id="GO:0061723">
    <property type="term" value="P:glycophagy"/>
    <property type="evidence" value="ECO:0000318"/>
    <property type="project" value="GO_Central"/>
</dbReference>
<evidence type="ECO:0000256" key="11">
    <source>
        <dbReference type="ARBA" id="ARBA00024615"/>
    </source>
</evidence>
<feature type="compositionally biased region" description="Basic residues" evidence="13">
    <location>
        <begin position="2047"/>
        <end position="2062"/>
    </location>
</feature>
<feature type="region of interest" description="Disordered" evidence="13">
    <location>
        <begin position="779"/>
        <end position="851"/>
    </location>
</feature>
<feature type="compositionally biased region" description="Low complexity" evidence="13">
    <location>
        <begin position="1466"/>
        <end position="1480"/>
    </location>
</feature>
<feature type="region of interest" description="Disordered" evidence="13">
    <location>
        <begin position="1617"/>
        <end position="1645"/>
    </location>
</feature>
<evidence type="ECO:0000256" key="5">
    <source>
        <dbReference type="ARBA" id="ARBA00022448"/>
    </source>
</evidence>
<dbReference type="VEuPathDB" id="AmoebaDB:DICPUDRAFT_89864"/>
<evidence type="ECO:0000256" key="10">
    <source>
        <dbReference type="ARBA" id="ARBA00024479"/>
    </source>
</evidence>
<dbReference type="OrthoDB" id="18982at2759"/>
<comment type="catalytic activity">
    <reaction evidence="10">
        <text>a 1,2-diacyl-sn-glycero-3-phospho-L-serine(in) = a 1,2-diacyl-sn-glycero-3-phospho-L-serine(out)</text>
        <dbReference type="Rhea" id="RHEA:38663"/>
        <dbReference type="ChEBI" id="CHEBI:57262"/>
    </reaction>
</comment>
<dbReference type="FunCoup" id="F0ZYN9">
    <property type="interactions" value="58"/>
</dbReference>
<dbReference type="GO" id="GO:0000045">
    <property type="term" value="P:autophagosome assembly"/>
    <property type="evidence" value="ECO:0000318"/>
    <property type="project" value="GO_Central"/>
</dbReference>
<feature type="compositionally biased region" description="Low complexity" evidence="13">
    <location>
        <begin position="826"/>
        <end position="841"/>
    </location>
</feature>
<feature type="region of interest" description="Disordered" evidence="13">
    <location>
        <begin position="1513"/>
        <end position="1559"/>
    </location>
</feature>
<dbReference type="STRING" id="5786.F0ZYN9"/>
<dbReference type="Proteomes" id="UP000001064">
    <property type="component" value="Unassembled WGS sequence"/>
</dbReference>
<feature type="region of interest" description="Disordered" evidence="13">
    <location>
        <begin position="1379"/>
        <end position="1421"/>
    </location>
</feature>
<evidence type="ECO:0000256" key="7">
    <source>
        <dbReference type="ARBA" id="ARBA00023006"/>
    </source>
</evidence>
<keyword evidence="9" id="KW-0472">Membrane</keyword>
<dbReference type="GO" id="GO:0000425">
    <property type="term" value="P:pexophagy"/>
    <property type="evidence" value="ECO:0000318"/>
    <property type="project" value="GO_Central"/>
</dbReference>
<feature type="region of interest" description="Disordered" evidence="13">
    <location>
        <begin position="1574"/>
        <end position="1595"/>
    </location>
</feature>
<evidence type="ECO:0000313" key="14">
    <source>
        <dbReference type="EMBL" id="EGC30930.1"/>
    </source>
</evidence>
<evidence type="ECO:0000256" key="8">
    <source>
        <dbReference type="ARBA" id="ARBA00023055"/>
    </source>
</evidence>
<dbReference type="GO" id="GO:0032266">
    <property type="term" value="F:phosphatidylinositol-3-phosphate binding"/>
    <property type="evidence" value="ECO:0000318"/>
    <property type="project" value="GO_Central"/>
</dbReference>
<keyword evidence="12" id="KW-0175">Coiled coil</keyword>
<feature type="compositionally biased region" description="Low complexity" evidence="13">
    <location>
        <begin position="119"/>
        <end position="141"/>
    </location>
</feature>
<protein>
    <recommendedName>
        <fullName evidence="4">Autophagy-related protein 2</fullName>
    </recommendedName>
</protein>
<feature type="region of interest" description="Disordered" evidence="13">
    <location>
        <begin position="1177"/>
        <end position="1207"/>
    </location>
</feature>
<organism evidence="14 15">
    <name type="scientific">Dictyostelium purpureum</name>
    <name type="common">Slime mold</name>
    <dbReference type="NCBI Taxonomy" id="5786"/>
    <lineage>
        <taxon>Eukaryota</taxon>
        <taxon>Amoebozoa</taxon>
        <taxon>Evosea</taxon>
        <taxon>Eumycetozoa</taxon>
        <taxon>Dictyostelia</taxon>
        <taxon>Dictyosteliales</taxon>
        <taxon>Dictyosteliaceae</taxon>
        <taxon>Dictyostelium</taxon>
    </lineage>
</organism>
<accession>F0ZYN9</accession>
<dbReference type="GO" id="GO:0006869">
    <property type="term" value="P:lipid transport"/>
    <property type="evidence" value="ECO:0007669"/>
    <property type="project" value="UniProtKB-KW"/>
</dbReference>
<feature type="compositionally biased region" description="Low complexity" evidence="13">
    <location>
        <begin position="931"/>
        <end position="945"/>
    </location>
</feature>
<dbReference type="EMBL" id="GL871289">
    <property type="protein sequence ID" value="EGC30930.1"/>
    <property type="molecule type" value="Genomic_DNA"/>
</dbReference>